<name>A0A5J4WK92_9EUKA</name>
<keyword evidence="1" id="KW-0472">Membrane</keyword>
<accession>A0A5J4WK92</accession>
<comment type="caution">
    <text evidence="2">The sequence shown here is derived from an EMBL/GenBank/DDBJ whole genome shotgun (WGS) entry which is preliminary data.</text>
</comment>
<organism evidence="2 3">
    <name type="scientific">Streblomastix strix</name>
    <dbReference type="NCBI Taxonomy" id="222440"/>
    <lineage>
        <taxon>Eukaryota</taxon>
        <taxon>Metamonada</taxon>
        <taxon>Preaxostyla</taxon>
        <taxon>Oxymonadida</taxon>
        <taxon>Streblomastigidae</taxon>
        <taxon>Streblomastix</taxon>
    </lineage>
</organism>
<keyword evidence="1" id="KW-1133">Transmembrane helix</keyword>
<gene>
    <name evidence="2" type="ORF">EZS28_009114</name>
</gene>
<dbReference type="Proteomes" id="UP000324800">
    <property type="component" value="Unassembled WGS sequence"/>
</dbReference>
<evidence type="ECO:0008006" key="4">
    <source>
        <dbReference type="Google" id="ProtNLM"/>
    </source>
</evidence>
<reference evidence="2 3" key="1">
    <citation type="submission" date="2019-03" db="EMBL/GenBank/DDBJ databases">
        <title>Single cell metagenomics reveals metabolic interactions within the superorganism composed of flagellate Streblomastix strix and complex community of Bacteroidetes bacteria on its surface.</title>
        <authorList>
            <person name="Treitli S.C."/>
            <person name="Kolisko M."/>
            <person name="Husnik F."/>
            <person name="Keeling P."/>
            <person name="Hampl V."/>
        </authorList>
    </citation>
    <scope>NUCLEOTIDE SEQUENCE [LARGE SCALE GENOMIC DNA]</scope>
    <source>
        <strain evidence="2">ST1C</strain>
    </source>
</reference>
<protein>
    <recommendedName>
        <fullName evidence="4">Cyclin N-terminal domain-containing protein</fullName>
    </recommendedName>
</protein>
<dbReference type="Gene3D" id="1.10.472.10">
    <property type="entry name" value="Cyclin-like"/>
    <property type="match status" value="1"/>
</dbReference>
<dbReference type="GO" id="GO:0019901">
    <property type="term" value="F:protein kinase binding"/>
    <property type="evidence" value="ECO:0007669"/>
    <property type="project" value="InterPro"/>
</dbReference>
<dbReference type="InterPro" id="IPR013922">
    <property type="entry name" value="Cyclin_PHO80-like"/>
</dbReference>
<feature type="transmembrane region" description="Helical" evidence="1">
    <location>
        <begin position="78"/>
        <end position="98"/>
    </location>
</feature>
<dbReference type="EMBL" id="SNRW01001705">
    <property type="protein sequence ID" value="KAA6395360.1"/>
    <property type="molecule type" value="Genomic_DNA"/>
</dbReference>
<evidence type="ECO:0000313" key="3">
    <source>
        <dbReference type="Proteomes" id="UP000324800"/>
    </source>
</evidence>
<evidence type="ECO:0000313" key="2">
    <source>
        <dbReference type="EMBL" id="KAA6395360.1"/>
    </source>
</evidence>
<keyword evidence="1" id="KW-0812">Transmembrane</keyword>
<dbReference type="Pfam" id="PF08613">
    <property type="entry name" value="Cyclin"/>
    <property type="match status" value="1"/>
</dbReference>
<proteinExistence type="predicted"/>
<evidence type="ECO:0000256" key="1">
    <source>
        <dbReference type="SAM" id="Phobius"/>
    </source>
</evidence>
<sequence>MKVACRKESQSKQIELLTQKLFGILIDAVPGSSELISLQSIASFLELLYQKVDLQIEECIIATILLQRFIQKQVQKNVYILNTSNAGMVLIVSFMLSLKLHRDSVNKNIYFAKLFEVSIFDLNMSIAGFLRLVDHDTWVQEEQYLIELEQYKIYDEMEVTLLI</sequence>
<dbReference type="AlphaFoldDB" id="A0A5J4WK92"/>